<dbReference type="InterPro" id="IPR036291">
    <property type="entry name" value="NAD(P)-bd_dom_sf"/>
</dbReference>
<feature type="domain" description="D-isomer specific 2-hydroxyacid dehydrogenase NAD-binding" evidence="6">
    <location>
        <begin position="112"/>
        <end position="299"/>
    </location>
</feature>
<evidence type="ECO:0000256" key="3">
    <source>
        <dbReference type="ARBA" id="ARBA00023027"/>
    </source>
</evidence>
<evidence type="ECO:0000259" key="5">
    <source>
        <dbReference type="Pfam" id="PF00389"/>
    </source>
</evidence>
<dbReference type="PROSITE" id="PS00671">
    <property type="entry name" value="D_2_HYDROXYACID_DH_3"/>
    <property type="match status" value="1"/>
</dbReference>
<evidence type="ECO:0000313" key="8">
    <source>
        <dbReference type="Proteomes" id="UP000178684"/>
    </source>
</evidence>
<protein>
    <submittedName>
        <fullName evidence="7">D-glycerate dehydrogenase</fullName>
    </submittedName>
</protein>
<comment type="caution">
    <text evidence="7">The sequence shown here is derived from an EMBL/GenBank/DDBJ whole genome shotgun (WGS) entry which is preliminary data.</text>
</comment>
<dbReference type="InterPro" id="IPR050223">
    <property type="entry name" value="D-isomer_2-hydroxyacid_DH"/>
</dbReference>
<evidence type="ECO:0000256" key="4">
    <source>
        <dbReference type="RuleBase" id="RU003719"/>
    </source>
</evidence>
<accession>A0A1F5X499</accession>
<dbReference type="GO" id="GO:0051287">
    <property type="term" value="F:NAD binding"/>
    <property type="evidence" value="ECO:0007669"/>
    <property type="project" value="InterPro"/>
</dbReference>
<sequence length="331" mass="36293">MPKVFVTRKVAQAGIDKLSGAGYEVEINPQDKVLSKEELIYYLREGKYDAVFCLLTDKIDKEVFEAAGPQCKIFGNMAVGFDNIDVPSAKEKKIMVTNTPGVLTDTVAEHTFALILSIARRISEGDRFARAGKYHGWEPMMLLGADISKKTLGIVGLGRIGSRVAHHAVKGFEMNVLYYDVKRNEEFEKESGVDSAGSPQAKFCATVEEVLKNADFVSIHVPLMPETQHLINAERLKMMKKTAYLVNTSRGPIVDEKALAEALKAGVIRGAAIDVFEHEPAIEPELLKLENVIMTPHIASATEETRAKMAELAADNIIAALSGQKPPNLLI</sequence>
<organism evidence="7 8">
    <name type="scientific">Candidatus Giovannonibacteria bacterium RIFCSPLOWO2_01_FULL_46_13</name>
    <dbReference type="NCBI Taxonomy" id="1798352"/>
    <lineage>
        <taxon>Bacteria</taxon>
        <taxon>Candidatus Giovannoniibacteriota</taxon>
    </lineage>
</organism>
<dbReference type="Pfam" id="PF02826">
    <property type="entry name" value="2-Hacid_dh_C"/>
    <property type="match status" value="1"/>
</dbReference>
<reference evidence="7 8" key="1">
    <citation type="journal article" date="2016" name="Nat. Commun.">
        <title>Thousands of microbial genomes shed light on interconnected biogeochemical processes in an aquifer system.</title>
        <authorList>
            <person name="Anantharaman K."/>
            <person name="Brown C.T."/>
            <person name="Hug L.A."/>
            <person name="Sharon I."/>
            <person name="Castelle C.J."/>
            <person name="Probst A.J."/>
            <person name="Thomas B.C."/>
            <person name="Singh A."/>
            <person name="Wilkins M.J."/>
            <person name="Karaoz U."/>
            <person name="Brodie E.L."/>
            <person name="Williams K.H."/>
            <person name="Hubbard S.S."/>
            <person name="Banfield J.F."/>
        </authorList>
    </citation>
    <scope>NUCLEOTIDE SEQUENCE [LARGE SCALE GENOMIC DNA]</scope>
</reference>
<dbReference type="Pfam" id="PF00389">
    <property type="entry name" value="2-Hacid_dh"/>
    <property type="match status" value="1"/>
</dbReference>
<dbReference type="InterPro" id="IPR029752">
    <property type="entry name" value="D-isomer_DH_CS1"/>
</dbReference>
<dbReference type="CDD" id="cd05301">
    <property type="entry name" value="GDH"/>
    <property type="match status" value="1"/>
</dbReference>
<name>A0A1F5X499_9BACT</name>
<dbReference type="Proteomes" id="UP000178684">
    <property type="component" value="Unassembled WGS sequence"/>
</dbReference>
<dbReference type="FunFam" id="3.40.50.720:FF:000203">
    <property type="entry name" value="D-3-phosphoglycerate dehydrogenase (SerA)"/>
    <property type="match status" value="1"/>
</dbReference>
<evidence type="ECO:0000256" key="2">
    <source>
        <dbReference type="ARBA" id="ARBA00023002"/>
    </source>
</evidence>
<dbReference type="InterPro" id="IPR006140">
    <property type="entry name" value="D-isomer_DH_NAD-bd"/>
</dbReference>
<dbReference type="EMBL" id="MFIE01000014">
    <property type="protein sequence ID" value="OGF82724.1"/>
    <property type="molecule type" value="Genomic_DNA"/>
</dbReference>
<gene>
    <name evidence="7" type="ORF">A3B18_00405</name>
</gene>
<dbReference type="AlphaFoldDB" id="A0A1F5X499"/>
<keyword evidence="3" id="KW-0520">NAD</keyword>
<dbReference type="GO" id="GO:0016618">
    <property type="term" value="F:hydroxypyruvate reductase [NAD(P)H] activity"/>
    <property type="evidence" value="ECO:0007669"/>
    <property type="project" value="TreeGrafter"/>
</dbReference>
<dbReference type="PANTHER" id="PTHR10996:SF283">
    <property type="entry name" value="GLYOXYLATE_HYDROXYPYRUVATE REDUCTASE B"/>
    <property type="match status" value="1"/>
</dbReference>
<dbReference type="SUPFAM" id="SSF52283">
    <property type="entry name" value="Formate/glycerate dehydrogenase catalytic domain-like"/>
    <property type="match status" value="1"/>
</dbReference>
<dbReference type="InterPro" id="IPR029753">
    <property type="entry name" value="D-isomer_DH_CS"/>
</dbReference>
<dbReference type="InterPro" id="IPR006139">
    <property type="entry name" value="D-isomer_2_OHA_DH_cat_dom"/>
</dbReference>
<proteinExistence type="inferred from homology"/>
<evidence type="ECO:0000256" key="1">
    <source>
        <dbReference type="ARBA" id="ARBA00005854"/>
    </source>
</evidence>
<dbReference type="Gene3D" id="3.40.50.720">
    <property type="entry name" value="NAD(P)-binding Rossmann-like Domain"/>
    <property type="match status" value="2"/>
</dbReference>
<evidence type="ECO:0000313" key="7">
    <source>
        <dbReference type="EMBL" id="OGF82724.1"/>
    </source>
</evidence>
<dbReference type="PROSITE" id="PS00670">
    <property type="entry name" value="D_2_HYDROXYACID_DH_2"/>
    <property type="match status" value="1"/>
</dbReference>
<feature type="domain" description="D-isomer specific 2-hydroxyacid dehydrogenase catalytic" evidence="5">
    <location>
        <begin position="4"/>
        <end position="329"/>
    </location>
</feature>
<dbReference type="GO" id="GO:0005829">
    <property type="term" value="C:cytosol"/>
    <property type="evidence" value="ECO:0007669"/>
    <property type="project" value="TreeGrafter"/>
</dbReference>
<dbReference type="PANTHER" id="PTHR10996">
    <property type="entry name" value="2-HYDROXYACID DEHYDROGENASE-RELATED"/>
    <property type="match status" value="1"/>
</dbReference>
<dbReference type="GO" id="GO:0030267">
    <property type="term" value="F:glyoxylate reductase (NADPH) activity"/>
    <property type="evidence" value="ECO:0007669"/>
    <property type="project" value="TreeGrafter"/>
</dbReference>
<keyword evidence="2 4" id="KW-0560">Oxidoreductase</keyword>
<dbReference type="SUPFAM" id="SSF51735">
    <property type="entry name" value="NAD(P)-binding Rossmann-fold domains"/>
    <property type="match status" value="1"/>
</dbReference>
<dbReference type="PROSITE" id="PS00065">
    <property type="entry name" value="D_2_HYDROXYACID_DH_1"/>
    <property type="match status" value="1"/>
</dbReference>
<evidence type="ECO:0000259" key="6">
    <source>
        <dbReference type="Pfam" id="PF02826"/>
    </source>
</evidence>
<comment type="similarity">
    <text evidence="1 4">Belongs to the D-isomer specific 2-hydroxyacid dehydrogenase family.</text>
</comment>